<dbReference type="SUPFAM" id="SSF56300">
    <property type="entry name" value="Metallo-dependent phosphatases"/>
    <property type="match status" value="1"/>
</dbReference>
<dbReference type="Gene3D" id="3.60.21.10">
    <property type="match status" value="1"/>
</dbReference>
<feature type="domain" description="Calcineurin-like phosphoesterase" evidence="11">
    <location>
        <begin position="20"/>
        <end position="236"/>
    </location>
</feature>
<keyword evidence="3 10" id="KW-0997">Cell inner membrane</keyword>
<dbReference type="GO" id="GO:0016787">
    <property type="term" value="F:hydrolase activity"/>
    <property type="evidence" value="ECO:0007669"/>
    <property type="project" value="UniProtKB-KW"/>
</dbReference>
<keyword evidence="4 10" id="KW-0441">Lipid A biosynthesis</keyword>
<keyword evidence="13" id="KW-1185">Reference proteome</keyword>
<feature type="binding site" evidence="10">
    <location>
        <position position="26"/>
    </location>
    <ligand>
        <name>Mn(2+)</name>
        <dbReference type="ChEBI" id="CHEBI:29035"/>
        <label>1</label>
    </ligand>
</feature>
<dbReference type="InterPro" id="IPR043461">
    <property type="entry name" value="LpxH-like"/>
</dbReference>
<dbReference type="PANTHER" id="PTHR34990:SF1">
    <property type="entry name" value="UDP-2,3-DIACYLGLUCOSAMINE HYDROLASE"/>
    <property type="match status" value="1"/>
</dbReference>
<evidence type="ECO:0000256" key="10">
    <source>
        <dbReference type="HAMAP-Rule" id="MF_00575"/>
    </source>
</evidence>
<keyword evidence="9 10" id="KW-0464">Manganese</keyword>
<comment type="caution">
    <text evidence="10">Lacks conserved residue(s) required for the propagation of feature annotation.</text>
</comment>
<evidence type="ECO:0000313" key="12">
    <source>
        <dbReference type="EMBL" id="PSB91905.1"/>
    </source>
</evidence>
<dbReference type="InterPro" id="IPR010138">
    <property type="entry name" value="UDP-diacylglucosamine_Hdrlase"/>
</dbReference>
<gene>
    <name evidence="10 12" type="primary">lpxH</name>
    <name evidence="12" type="ORF">BZL35_00123</name>
</gene>
<organism evidence="12 13">
    <name type="scientific">Candidatus Pandoraea novymonadis</name>
    <dbReference type="NCBI Taxonomy" id="1808959"/>
    <lineage>
        <taxon>Bacteria</taxon>
        <taxon>Pseudomonadati</taxon>
        <taxon>Pseudomonadota</taxon>
        <taxon>Betaproteobacteria</taxon>
        <taxon>Burkholderiales</taxon>
        <taxon>Burkholderiaceae</taxon>
        <taxon>Pandoraea</taxon>
    </lineage>
</organism>
<comment type="cofactor">
    <cofactor evidence="10">
        <name>Mn(2+)</name>
        <dbReference type="ChEBI" id="CHEBI:29035"/>
    </cofactor>
    <text evidence="10">Binds 2 Mn(2+) ions per subunit in a binuclear metal center.</text>
</comment>
<keyword evidence="8 10" id="KW-0472">Membrane</keyword>
<evidence type="ECO:0000256" key="8">
    <source>
        <dbReference type="ARBA" id="ARBA00023136"/>
    </source>
</evidence>
<evidence type="ECO:0000313" key="13">
    <source>
        <dbReference type="Proteomes" id="UP000242660"/>
    </source>
</evidence>
<comment type="catalytic activity">
    <reaction evidence="10">
        <text>UDP-2-N,3-O-bis[(3R)-3-hydroxytetradecanoyl]-alpha-D-glucosamine + H2O = 2-N,3-O-bis[(3R)-3-hydroxytetradecanoyl]-alpha-D-glucosaminyl 1-phosphate + UMP + 2 H(+)</text>
        <dbReference type="Rhea" id="RHEA:25213"/>
        <dbReference type="ChEBI" id="CHEBI:15377"/>
        <dbReference type="ChEBI" id="CHEBI:15378"/>
        <dbReference type="ChEBI" id="CHEBI:57865"/>
        <dbReference type="ChEBI" id="CHEBI:57957"/>
        <dbReference type="ChEBI" id="CHEBI:78847"/>
        <dbReference type="EC" id="3.6.1.54"/>
    </reaction>
</comment>
<reference evidence="12 13" key="1">
    <citation type="journal article" date="2017" name="Front. Microbiol.">
        <title>Genome of Ca. Pandoraea novymonadis, an Endosymbiotic Bacterium of the Trypanosomatid Novymonas esmeraldas.</title>
        <authorList>
            <person name="Kostygov A.Y."/>
            <person name="Butenko A."/>
            <person name="Nenarokova A."/>
            <person name="Tashyreva D."/>
            <person name="Flegontov P."/>
            <person name="Lukes J."/>
            <person name="Yurchenko V."/>
        </authorList>
    </citation>
    <scope>NUCLEOTIDE SEQUENCE [LARGE SCALE GENOMIC DNA]</scope>
    <source>
        <strain evidence="12 13">E262</strain>
    </source>
</reference>
<name>A0ABX5FDX0_9BURK</name>
<feature type="binding site" evidence="10">
    <location>
        <position position="59"/>
    </location>
    <ligand>
        <name>Mn(2+)</name>
        <dbReference type="ChEBI" id="CHEBI:29035"/>
        <label>1</label>
    </ligand>
</feature>
<dbReference type="CDD" id="cd07398">
    <property type="entry name" value="MPP_YbbF-LpxH"/>
    <property type="match status" value="1"/>
</dbReference>
<evidence type="ECO:0000256" key="7">
    <source>
        <dbReference type="ARBA" id="ARBA00023098"/>
    </source>
</evidence>
<dbReference type="HAMAP" id="MF_00575">
    <property type="entry name" value="LpxH"/>
    <property type="match status" value="1"/>
</dbReference>
<evidence type="ECO:0000256" key="5">
    <source>
        <dbReference type="ARBA" id="ARBA00022723"/>
    </source>
</evidence>
<dbReference type="PANTHER" id="PTHR34990">
    <property type="entry name" value="UDP-2,3-DIACYLGLUCOSAMINE HYDROLASE-RELATED"/>
    <property type="match status" value="1"/>
</dbReference>
<accession>A0ABX5FDX0</accession>
<dbReference type="Pfam" id="PF00149">
    <property type="entry name" value="Metallophos"/>
    <property type="match status" value="1"/>
</dbReference>
<evidence type="ECO:0000256" key="4">
    <source>
        <dbReference type="ARBA" id="ARBA00022556"/>
    </source>
</evidence>
<comment type="caution">
    <text evidence="12">The sequence shown here is derived from an EMBL/GenBank/DDBJ whole genome shotgun (WGS) entry which is preliminary data.</text>
</comment>
<sequence>MSVSSTSIKQCSLRFRGNGPVLIISDLHLNPSFPNTVRAFEDFLQGPSRQASALIILGDLFEYWVGDDMLNADCPAQSKISTMMSVNEPFGIFARRITKKLAELAGAGVPIAVMPGNRDFLLGQYFAHMASVTMLSDPCIATFQNTRLVLSHGDALCLDDTRYLRYRRIARSSLCQAFFLAMPLQWRIAIAERFRKHGTTKRAHSTICADVDSGETRALLSAADAKILVHGHTHRPACHIHGEQIRWVLPDWEFDVDLPRGGYLQWDECGLRAISLSLPD</sequence>
<feature type="binding site" evidence="10">
    <location>
        <position position="232"/>
    </location>
    <ligand>
        <name>Mn(2+)</name>
        <dbReference type="ChEBI" id="CHEBI:29035"/>
        <label>2</label>
    </ligand>
</feature>
<evidence type="ECO:0000256" key="1">
    <source>
        <dbReference type="ARBA" id="ARBA00022475"/>
    </source>
</evidence>
<evidence type="ECO:0000259" key="11">
    <source>
        <dbReference type="Pfam" id="PF00149"/>
    </source>
</evidence>
<feature type="binding site" evidence="10">
    <location>
        <position position="59"/>
    </location>
    <ligand>
        <name>Mn(2+)</name>
        <dbReference type="ChEBI" id="CHEBI:29035"/>
        <label>2</label>
    </ligand>
</feature>
<feature type="binding site" evidence="10">
    <location>
        <position position="117"/>
    </location>
    <ligand>
        <name>Mn(2+)</name>
        <dbReference type="ChEBI" id="CHEBI:29035"/>
        <label>2</label>
    </ligand>
</feature>
<keyword evidence="1 10" id="KW-1003">Cell membrane</keyword>
<protein>
    <recommendedName>
        <fullName evidence="10">UDP-2,3-diacylglucosamine hydrolase</fullName>
        <ecNumber evidence="10">3.6.1.54</ecNumber>
    </recommendedName>
    <alternativeName>
        <fullName evidence="10">UDP-2,3-diacylglucosamine diphosphatase</fullName>
    </alternativeName>
</protein>
<evidence type="ECO:0000256" key="2">
    <source>
        <dbReference type="ARBA" id="ARBA00022516"/>
    </source>
</evidence>
<comment type="similarity">
    <text evidence="10">Belongs to the LpxH family.</text>
</comment>
<feature type="binding site" evidence="10">
    <location>
        <position position="234"/>
    </location>
    <ligand>
        <name>Mn(2+)</name>
        <dbReference type="ChEBI" id="CHEBI:29035"/>
        <label>1</label>
    </ligand>
</feature>
<comment type="pathway">
    <text evidence="10">Glycolipid biosynthesis; lipid IV(A) biosynthesis; lipid IV(A) from (3R)-3-hydroxytetradecanoyl-[acyl-carrier-protein] and UDP-N-acetyl-alpha-D-glucosamine: step 4/6.</text>
</comment>
<feature type="binding site" evidence="10">
    <location>
        <position position="28"/>
    </location>
    <ligand>
        <name>Mn(2+)</name>
        <dbReference type="ChEBI" id="CHEBI:29035"/>
        <label>1</label>
    </ligand>
</feature>
<keyword evidence="5 10" id="KW-0479">Metal-binding</keyword>
<dbReference type="InterPro" id="IPR029052">
    <property type="entry name" value="Metallo-depent_PP-like"/>
</dbReference>
<keyword evidence="7 10" id="KW-0443">Lipid metabolism</keyword>
<evidence type="ECO:0000256" key="3">
    <source>
        <dbReference type="ARBA" id="ARBA00022519"/>
    </source>
</evidence>
<evidence type="ECO:0000256" key="9">
    <source>
        <dbReference type="ARBA" id="ARBA00023211"/>
    </source>
</evidence>
<keyword evidence="6 10" id="KW-0378">Hydrolase</keyword>
<dbReference type="NCBIfam" id="NF003743">
    <property type="entry name" value="PRK05340.1"/>
    <property type="match status" value="1"/>
</dbReference>
<comment type="subcellular location">
    <subcellularLocation>
        <location evidence="10">Cell inner membrane</location>
        <topology evidence="10">Peripheral membrane protein</topology>
        <orientation evidence="10">Cytoplasmic side</orientation>
    </subcellularLocation>
</comment>
<dbReference type="InterPro" id="IPR004843">
    <property type="entry name" value="Calcineurin-like_PHP"/>
</dbReference>
<feature type="binding site" evidence="10">
    <location>
        <position position="232"/>
    </location>
    <ligand>
        <name>substrate</name>
    </ligand>
</feature>
<proteinExistence type="inferred from homology"/>
<feature type="binding site" evidence="10">
    <location>
        <position position="160"/>
    </location>
    <ligand>
        <name>substrate</name>
    </ligand>
</feature>
<comment type="function">
    <text evidence="10">Hydrolyzes the pyrophosphate bond of UDP-2,3-diacylglucosamine to yield 2,3-diacylglucosamine 1-phosphate (lipid X) and UMP by catalyzing the attack of water at the alpha-P atom. Involved in the biosynthesis of lipid A, a phosphorylated glycolipid that anchors the lipopolysaccharide to the outer membrane of the cell.</text>
</comment>
<keyword evidence="2 10" id="KW-0444">Lipid biosynthesis</keyword>
<dbReference type="Proteomes" id="UP000242660">
    <property type="component" value="Unassembled WGS sequence"/>
</dbReference>
<feature type="binding site" evidence="10">
    <location>
        <position position="152"/>
    </location>
    <ligand>
        <name>Mn(2+)</name>
        <dbReference type="ChEBI" id="CHEBI:29035"/>
        <label>2</label>
    </ligand>
</feature>
<dbReference type="EMBL" id="MUHY01000001">
    <property type="protein sequence ID" value="PSB91905.1"/>
    <property type="molecule type" value="Genomic_DNA"/>
</dbReference>
<dbReference type="EC" id="3.6.1.54" evidence="10"/>
<feature type="binding site" evidence="10">
    <location>
        <begin position="117"/>
        <end position="118"/>
    </location>
    <ligand>
        <name>substrate</name>
    </ligand>
</feature>
<evidence type="ECO:0000256" key="6">
    <source>
        <dbReference type="ARBA" id="ARBA00022801"/>
    </source>
</evidence>